<feature type="domain" description="HTH arsR-type" evidence="2">
    <location>
        <begin position="1"/>
        <end position="98"/>
    </location>
</feature>
<dbReference type="SUPFAM" id="SSF52788">
    <property type="entry name" value="Phosphotyrosine protein phosphatases I"/>
    <property type="match status" value="1"/>
</dbReference>
<evidence type="ECO:0000256" key="1">
    <source>
        <dbReference type="ARBA" id="ARBA00022849"/>
    </source>
</evidence>
<dbReference type="Pfam" id="PF01451">
    <property type="entry name" value="LMWPc"/>
    <property type="match status" value="1"/>
</dbReference>
<dbReference type="Gene3D" id="1.10.10.10">
    <property type="entry name" value="Winged helix-like DNA-binding domain superfamily/Winged helix DNA-binding domain"/>
    <property type="match status" value="1"/>
</dbReference>
<dbReference type="InterPro" id="IPR036390">
    <property type="entry name" value="WH_DNA-bd_sf"/>
</dbReference>
<dbReference type="EMBL" id="JAUQUB010000007">
    <property type="protein sequence ID" value="MDO7883621.1"/>
    <property type="molecule type" value="Genomic_DNA"/>
</dbReference>
<organism evidence="3 4">
    <name type="scientific">Antiquaquibacter soli</name>
    <dbReference type="NCBI Taxonomy" id="3064523"/>
    <lineage>
        <taxon>Bacteria</taxon>
        <taxon>Bacillati</taxon>
        <taxon>Actinomycetota</taxon>
        <taxon>Actinomycetes</taxon>
        <taxon>Micrococcales</taxon>
        <taxon>Microbacteriaceae</taxon>
        <taxon>Antiquaquibacter</taxon>
    </lineage>
</organism>
<dbReference type="PANTHER" id="PTHR43428">
    <property type="entry name" value="ARSENATE REDUCTASE"/>
    <property type="match status" value="1"/>
</dbReference>
<reference evidence="3 4" key="1">
    <citation type="submission" date="2023-07" db="EMBL/GenBank/DDBJ databases">
        <title>Protaetiibacter sp. nov WY-16 isolated from soil.</title>
        <authorList>
            <person name="Liu B."/>
            <person name="Wan Y."/>
        </authorList>
    </citation>
    <scope>NUCLEOTIDE SEQUENCE [LARGE SCALE GENOMIC DNA]</scope>
    <source>
        <strain evidence="3 4">WY-16</strain>
    </source>
</reference>
<dbReference type="Gene3D" id="1.10.8.1060">
    <property type="entry name" value="Corynebacterium glutamicum thioredoxin-dependent arsenate reductase, N-terminal domain"/>
    <property type="match status" value="1"/>
</dbReference>
<dbReference type="Pfam" id="PF21234">
    <property type="entry name" value="Phosphatase-like_N"/>
    <property type="match status" value="1"/>
</dbReference>
<dbReference type="Gene3D" id="3.40.50.2300">
    <property type="match status" value="1"/>
</dbReference>
<dbReference type="PRINTS" id="PR00778">
    <property type="entry name" value="HTHARSR"/>
</dbReference>
<dbReference type="NCBIfam" id="NF046112">
    <property type="entry name" value="MSMEG_6209_Nter"/>
    <property type="match status" value="1"/>
</dbReference>
<dbReference type="SMART" id="SM00418">
    <property type="entry name" value="HTH_ARSR"/>
    <property type="match status" value="1"/>
</dbReference>
<keyword evidence="4" id="KW-1185">Reference proteome</keyword>
<evidence type="ECO:0000313" key="3">
    <source>
        <dbReference type="EMBL" id="MDO7883621.1"/>
    </source>
</evidence>
<dbReference type="InterPro" id="IPR001845">
    <property type="entry name" value="HTH_ArsR_DNA-bd_dom"/>
</dbReference>
<dbReference type="InterPro" id="IPR048716">
    <property type="entry name" value="Phosphatase-like_N"/>
</dbReference>
<gene>
    <name evidence="3" type="ORF">Q5716_15410</name>
</gene>
<evidence type="ECO:0000313" key="4">
    <source>
        <dbReference type="Proteomes" id="UP001241072"/>
    </source>
</evidence>
<dbReference type="RefSeq" id="WP_305004049.1">
    <property type="nucleotide sequence ID" value="NZ_JAUQUB010000007.1"/>
</dbReference>
<accession>A0ABT9BRG7</accession>
<dbReference type="SUPFAM" id="SSF46785">
    <property type="entry name" value="Winged helix' DNA-binding domain"/>
    <property type="match status" value="1"/>
</dbReference>
<proteinExistence type="predicted"/>
<evidence type="ECO:0000259" key="2">
    <source>
        <dbReference type="PROSITE" id="PS50987"/>
    </source>
</evidence>
<protein>
    <submittedName>
        <fullName evidence="3">Metalloregulator ArsR/SmtB family transcription factor</fullName>
    </submittedName>
</protein>
<keyword evidence="1" id="KW-0059">Arsenical resistance</keyword>
<name>A0ABT9BRG7_9MICO</name>
<dbReference type="InterPro" id="IPR036388">
    <property type="entry name" value="WH-like_DNA-bd_sf"/>
</dbReference>
<dbReference type="CDD" id="cd00090">
    <property type="entry name" value="HTH_ARSR"/>
    <property type="match status" value="1"/>
</dbReference>
<dbReference type="NCBIfam" id="NF033788">
    <property type="entry name" value="HTH_metalloreg"/>
    <property type="match status" value="1"/>
</dbReference>
<dbReference type="Pfam" id="PF01022">
    <property type="entry name" value="HTH_5"/>
    <property type="match status" value="1"/>
</dbReference>
<sequence>MPRHEAERIARGLRALADPTRVQLLALLVEAPGGRRGVTELAVELGLRQPTVSHHLALLAEEGLVLRSQEGRTAWYSVMPTRFGDVVEAMRGPEPVAAAVAPAVLERIADDLATRFAGVLSAPTVDRYVRDSYELLAERARITRYLPSLTARFAADRLSAVAAVEHPADRPRVLFVCVQNAGRSQLAAGILRSLAGDRVTVLTAGSQPAAEVNPLVVDALDEVGVPLGAEFPKPLTDEVVRAADVVVTMGCGDACPVYPGRRYLDWDLPDPAGMSFEGVRTVRDEIEARVRSLLGELNIR</sequence>
<comment type="caution">
    <text evidence="3">The sequence shown here is derived from an EMBL/GenBank/DDBJ whole genome shotgun (WGS) entry which is preliminary data.</text>
</comment>
<dbReference type="SMART" id="SM00226">
    <property type="entry name" value="LMWPc"/>
    <property type="match status" value="1"/>
</dbReference>
<dbReference type="InterPro" id="IPR011991">
    <property type="entry name" value="ArsR-like_HTH"/>
</dbReference>
<dbReference type="InterPro" id="IPR036196">
    <property type="entry name" value="Ptyr_pPase_sf"/>
</dbReference>
<dbReference type="Proteomes" id="UP001241072">
    <property type="component" value="Unassembled WGS sequence"/>
</dbReference>
<dbReference type="PROSITE" id="PS50987">
    <property type="entry name" value="HTH_ARSR_2"/>
    <property type="match status" value="1"/>
</dbReference>
<dbReference type="PANTHER" id="PTHR43428:SF1">
    <property type="entry name" value="ARSENATE REDUCTASE"/>
    <property type="match status" value="1"/>
</dbReference>
<dbReference type="InterPro" id="IPR023485">
    <property type="entry name" value="Ptyr_pPase"/>
</dbReference>
<dbReference type="CDD" id="cd16345">
    <property type="entry name" value="LMWP_ArsC"/>
    <property type="match status" value="1"/>
</dbReference>